<evidence type="ECO:0000259" key="17">
    <source>
        <dbReference type="PROSITE" id="PS50835"/>
    </source>
</evidence>
<evidence type="ECO:0000256" key="3">
    <source>
        <dbReference type="ARBA" id="ARBA00022692"/>
    </source>
</evidence>
<keyword evidence="12" id="KW-0325">Glycoprotein</keyword>
<dbReference type="Gene3D" id="2.60.40.10">
    <property type="entry name" value="Immunoglobulins"/>
    <property type="match status" value="3"/>
</dbReference>
<keyword evidence="10" id="KW-1015">Disulfide bond</keyword>
<keyword evidence="4 15" id="KW-0732">Signal</keyword>
<dbReference type="SMART" id="SM00255">
    <property type="entry name" value="TIR"/>
    <property type="match status" value="1"/>
</dbReference>
<dbReference type="GO" id="GO:0016787">
    <property type="term" value="F:hydrolase activity"/>
    <property type="evidence" value="ECO:0007669"/>
    <property type="project" value="UniProtKB-KW"/>
</dbReference>
<dbReference type="Pfam" id="PF01582">
    <property type="entry name" value="TIR"/>
    <property type="match status" value="1"/>
</dbReference>
<dbReference type="PANTHER" id="PTHR11890:SF23">
    <property type="entry name" value="INTERLEUKIN-18 RECEPTOR ACCESSORY PROTEIN"/>
    <property type="match status" value="1"/>
</dbReference>
<keyword evidence="9 14" id="KW-0472">Membrane</keyword>
<reference evidence="18" key="1">
    <citation type="thesis" date="2020" institute="ProQuest LLC" country="789 East Eisenhower Parkway, Ann Arbor, MI, USA">
        <title>Comparative Genomics and Chromosome Evolution.</title>
        <authorList>
            <person name="Mudd A.B."/>
        </authorList>
    </citation>
    <scope>NUCLEOTIDE SEQUENCE</scope>
    <source>
        <strain evidence="18">237g6f4</strain>
        <tissue evidence="18">Blood</tissue>
    </source>
</reference>
<dbReference type="InterPro" id="IPR035897">
    <property type="entry name" value="Toll_tir_struct_dom_sf"/>
</dbReference>
<dbReference type="InterPro" id="IPR015621">
    <property type="entry name" value="IL-1_rcpt_fam"/>
</dbReference>
<organism evidence="18 19">
    <name type="scientific">Engystomops pustulosus</name>
    <name type="common">Tungara frog</name>
    <name type="synonym">Physalaemus pustulosus</name>
    <dbReference type="NCBI Taxonomy" id="76066"/>
    <lineage>
        <taxon>Eukaryota</taxon>
        <taxon>Metazoa</taxon>
        <taxon>Chordata</taxon>
        <taxon>Craniata</taxon>
        <taxon>Vertebrata</taxon>
        <taxon>Euteleostomi</taxon>
        <taxon>Amphibia</taxon>
        <taxon>Batrachia</taxon>
        <taxon>Anura</taxon>
        <taxon>Neobatrachia</taxon>
        <taxon>Hyloidea</taxon>
        <taxon>Leptodactylidae</taxon>
        <taxon>Leiuperinae</taxon>
        <taxon>Engystomops</taxon>
    </lineage>
</organism>
<dbReference type="PROSITE" id="PS50835">
    <property type="entry name" value="IG_LIKE"/>
    <property type="match status" value="3"/>
</dbReference>
<keyword evidence="11" id="KW-0675">Receptor</keyword>
<evidence type="ECO:0000256" key="6">
    <source>
        <dbReference type="ARBA" id="ARBA00022801"/>
    </source>
</evidence>
<comment type="caution">
    <text evidence="18">The sequence shown here is derived from an EMBL/GenBank/DDBJ whole genome shotgun (WGS) entry which is preliminary data.</text>
</comment>
<evidence type="ECO:0000259" key="16">
    <source>
        <dbReference type="PROSITE" id="PS50104"/>
    </source>
</evidence>
<evidence type="ECO:0000256" key="7">
    <source>
        <dbReference type="ARBA" id="ARBA00022989"/>
    </source>
</evidence>
<evidence type="ECO:0008006" key="20">
    <source>
        <dbReference type="Google" id="ProtNLM"/>
    </source>
</evidence>
<protein>
    <recommendedName>
        <fullName evidence="20">Interleukin-18 receptor accessory protein</fullName>
    </recommendedName>
</protein>
<evidence type="ECO:0000256" key="10">
    <source>
        <dbReference type="ARBA" id="ARBA00023157"/>
    </source>
</evidence>
<dbReference type="InterPro" id="IPR036179">
    <property type="entry name" value="Ig-like_dom_sf"/>
</dbReference>
<feature type="chain" id="PRO_5043630636" description="Interleukin-18 receptor accessory protein" evidence="15">
    <location>
        <begin position="22"/>
        <end position="559"/>
    </location>
</feature>
<dbReference type="SUPFAM" id="SSF48726">
    <property type="entry name" value="Immunoglobulin"/>
    <property type="match status" value="2"/>
</dbReference>
<evidence type="ECO:0000256" key="1">
    <source>
        <dbReference type="ARBA" id="ARBA00004479"/>
    </source>
</evidence>
<feature type="transmembrane region" description="Helical" evidence="14">
    <location>
        <begin position="349"/>
        <end position="373"/>
    </location>
</feature>
<dbReference type="AlphaFoldDB" id="A0AAV7CSJ6"/>
<dbReference type="FunFam" id="3.40.50.10140:FF:000002">
    <property type="entry name" value="Interleukin 1 receptor accessory protein"/>
    <property type="match status" value="1"/>
</dbReference>
<evidence type="ECO:0000256" key="13">
    <source>
        <dbReference type="ARBA" id="ARBA00023319"/>
    </source>
</evidence>
<dbReference type="PANTHER" id="PTHR11890">
    <property type="entry name" value="INTERLEUKIN-1 RECEPTOR FAMILY MEMBER"/>
    <property type="match status" value="1"/>
</dbReference>
<dbReference type="InterPro" id="IPR000157">
    <property type="entry name" value="TIR_dom"/>
</dbReference>
<dbReference type="Gene3D" id="3.40.50.10140">
    <property type="entry name" value="Toll/interleukin-1 receptor homology (TIR) domain"/>
    <property type="match status" value="1"/>
</dbReference>
<proteinExistence type="inferred from homology"/>
<evidence type="ECO:0000313" key="18">
    <source>
        <dbReference type="EMBL" id="KAG8587042.1"/>
    </source>
</evidence>
<evidence type="ECO:0000256" key="8">
    <source>
        <dbReference type="ARBA" id="ARBA00023027"/>
    </source>
</evidence>
<keyword evidence="19" id="KW-1185">Reference proteome</keyword>
<evidence type="ECO:0000256" key="11">
    <source>
        <dbReference type="ARBA" id="ARBA00023170"/>
    </source>
</evidence>
<feature type="domain" description="Ig-like" evidence="17">
    <location>
        <begin position="131"/>
        <end position="202"/>
    </location>
</feature>
<feature type="domain" description="Ig-like" evidence="17">
    <location>
        <begin position="41"/>
        <end position="124"/>
    </location>
</feature>
<evidence type="ECO:0000256" key="2">
    <source>
        <dbReference type="ARBA" id="ARBA00009752"/>
    </source>
</evidence>
<evidence type="ECO:0000256" key="5">
    <source>
        <dbReference type="ARBA" id="ARBA00022737"/>
    </source>
</evidence>
<dbReference type="EMBL" id="WNYA01000002">
    <property type="protein sequence ID" value="KAG8587042.1"/>
    <property type="molecule type" value="Genomic_DNA"/>
</dbReference>
<name>A0AAV7CSJ6_ENGPU</name>
<dbReference type="InterPro" id="IPR003599">
    <property type="entry name" value="Ig_sub"/>
</dbReference>
<feature type="signal peptide" evidence="15">
    <location>
        <begin position="1"/>
        <end position="21"/>
    </location>
</feature>
<dbReference type="GO" id="GO:0016020">
    <property type="term" value="C:membrane"/>
    <property type="evidence" value="ECO:0007669"/>
    <property type="project" value="UniProtKB-SubCell"/>
</dbReference>
<accession>A0AAV7CSJ6</accession>
<evidence type="ECO:0000256" key="9">
    <source>
        <dbReference type="ARBA" id="ARBA00023136"/>
    </source>
</evidence>
<keyword evidence="8" id="KW-0520">NAD</keyword>
<comment type="subcellular location">
    <subcellularLocation>
        <location evidence="1">Membrane</location>
        <topology evidence="1">Single-pass type I membrane protein</topology>
    </subcellularLocation>
</comment>
<keyword evidence="3 14" id="KW-0812">Transmembrane</keyword>
<evidence type="ECO:0000256" key="12">
    <source>
        <dbReference type="ARBA" id="ARBA00023180"/>
    </source>
</evidence>
<dbReference type="GO" id="GO:0042008">
    <property type="term" value="F:interleukin-18 receptor activity"/>
    <property type="evidence" value="ECO:0007669"/>
    <property type="project" value="TreeGrafter"/>
</dbReference>
<evidence type="ECO:0000256" key="14">
    <source>
        <dbReference type="SAM" id="Phobius"/>
    </source>
</evidence>
<dbReference type="SMART" id="SM00409">
    <property type="entry name" value="IG"/>
    <property type="match status" value="3"/>
</dbReference>
<keyword evidence="13" id="KW-0393">Immunoglobulin domain</keyword>
<evidence type="ECO:0000256" key="15">
    <source>
        <dbReference type="SAM" id="SignalP"/>
    </source>
</evidence>
<dbReference type="FunFam" id="2.60.40.10:FF:000284">
    <property type="entry name" value="interleukin-1 receptor accessory protein-like 1"/>
    <property type="match status" value="1"/>
</dbReference>
<evidence type="ECO:0000256" key="4">
    <source>
        <dbReference type="ARBA" id="ARBA00022729"/>
    </source>
</evidence>
<gene>
    <name evidence="18" type="ORF">GDO81_005547</name>
</gene>
<comment type="similarity">
    <text evidence="2">Belongs to the interleukin-1 receptor family.</text>
</comment>
<keyword evidence="6" id="KW-0378">Hydrolase</keyword>
<dbReference type="PRINTS" id="PR01537">
    <property type="entry name" value="INTRLKN1R1F"/>
</dbReference>
<feature type="domain" description="Ig-like" evidence="17">
    <location>
        <begin position="231"/>
        <end position="339"/>
    </location>
</feature>
<dbReference type="Proteomes" id="UP000824782">
    <property type="component" value="Unassembled WGS sequence"/>
</dbReference>
<dbReference type="PROSITE" id="PS50104">
    <property type="entry name" value="TIR"/>
    <property type="match status" value="1"/>
</dbReference>
<keyword evidence="7 14" id="KW-1133">Transmembrane helix</keyword>
<dbReference type="InterPro" id="IPR007110">
    <property type="entry name" value="Ig-like_dom"/>
</dbReference>
<dbReference type="SUPFAM" id="SSF52200">
    <property type="entry name" value="Toll/Interleukin receptor TIR domain"/>
    <property type="match status" value="1"/>
</dbReference>
<keyword evidence="5" id="KW-0677">Repeat</keyword>
<feature type="domain" description="TIR" evidence="16">
    <location>
        <begin position="394"/>
        <end position="551"/>
    </location>
</feature>
<dbReference type="InterPro" id="IPR013783">
    <property type="entry name" value="Ig-like_fold"/>
</dbReference>
<sequence length="559" mass="64068">MIGMFWLYLTFLLGSVKLSEAAAVSDCSEEEPHYRYLVYPGEIVYFQCNLPSNELASTGKNAIHWFKQKPNGSFKEVEFGKDLSVGRNGSALHIVQPKRKHSGTYICRSKHLCRKIIVQVKEMENCFKHAPKSLLFRTTDKGSTMSCPSLSCHQEKNITNVMWLKTENLEPVISPLRPSINLNKNDIQFSNIFVPHSGIYTCDHVLYMNGNRWIIRATIKLSVDVPDTRKPPIIMGPFNGTEIKAELGKSFKLQCRIKYGYERNFKPLFKWTILHPEVNEEHFGIPDFCSGSGKSSGLEGYDCTVTITLEQVTEKDLRKIYQCSAQNSQGNVTTIVRLSKKEPDLVIRAYVLCASILVLLIILMAAGTVYIYWVEIVLLYRHYLSKDETIGDNKDFDAFISYATGFSEETTGNSYENYEDEQFATHLLPSVLEDTYHYKLCILERDILPGGAYVEDIAKIIRRSRRAIFILSQRYITGPSLFELQAAITCSLEEQERLKLILIKLKPFKEPETLPHIVKKALRALPTVSWKGDTNSKSHASKFWRRIRYYMPVKKSRQM</sequence>
<dbReference type="Pfam" id="PF18452">
    <property type="entry name" value="Ig_6"/>
    <property type="match status" value="1"/>
</dbReference>
<dbReference type="InterPro" id="IPR041416">
    <property type="entry name" value="IL-1RAcP-like_ig"/>
</dbReference>
<evidence type="ECO:0000313" key="19">
    <source>
        <dbReference type="Proteomes" id="UP000824782"/>
    </source>
</evidence>